<feature type="compositionally biased region" description="Polar residues" evidence="3">
    <location>
        <begin position="1"/>
        <end position="11"/>
    </location>
</feature>
<evidence type="ECO:0000256" key="3">
    <source>
        <dbReference type="SAM" id="MobiDB-lite"/>
    </source>
</evidence>
<sequence length="297" mass="32018">MGFGHSVTNNVGLAGLGHHQNKRNGRRSLGHRCRPGTLLNGLDKRRPFLVQRDGCLKGGIGPAHAHTYTTQPRSRCAAMKEGSLKEQVDSGNAIAATKIVAAAIEEDFRDSAPGKEIVPAAIEKGFRVSAPGKEIVVAAIEEGFVSSDISFVYNGFLQANLSLDGASYVSTDGILAITNDTTKILGHALYPSPLQFKESELNKKKNRSFVVTFSTNFVFSINPKYPDLGGHGLAFVLFSTKEPMGCLPNQYLGLPNDTSNTESSTRILAVEFDIVQNLELFDINDNHVGIDISSLIS</sequence>
<evidence type="ECO:0000256" key="1">
    <source>
        <dbReference type="ARBA" id="ARBA00007606"/>
    </source>
</evidence>
<dbReference type="InterPro" id="IPR001220">
    <property type="entry name" value="Legume_lectin_dom"/>
</dbReference>
<evidence type="ECO:0000313" key="6">
    <source>
        <dbReference type="Proteomes" id="UP000325577"/>
    </source>
</evidence>
<feature type="region of interest" description="Disordered" evidence="3">
    <location>
        <begin position="1"/>
        <end position="32"/>
    </location>
</feature>
<gene>
    <name evidence="5" type="ORF">F0562_020355</name>
</gene>
<evidence type="ECO:0000256" key="2">
    <source>
        <dbReference type="ARBA" id="ARBA00022734"/>
    </source>
</evidence>
<reference evidence="5 6" key="1">
    <citation type="submission" date="2019-09" db="EMBL/GenBank/DDBJ databases">
        <title>A chromosome-level genome assembly of the Chinese tupelo Nyssa sinensis.</title>
        <authorList>
            <person name="Yang X."/>
            <person name="Kang M."/>
            <person name="Yang Y."/>
            <person name="Xiong H."/>
            <person name="Wang M."/>
            <person name="Zhang Z."/>
            <person name="Wang Z."/>
            <person name="Wu H."/>
            <person name="Ma T."/>
            <person name="Liu J."/>
            <person name="Xi Z."/>
        </authorList>
    </citation>
    <scope>NUCLEOTIDE SEQUENCE [LARGE SCALE GENOMIC DNA]</scope>
    <source>
        <strain evidence="5">J267</strain>
        <tissue evidence="5">Leaf</tissue>
    </source>
</reference>
<dbReference type="PANTHER" id="PTHR32401:SF51">
    <property type="entry name" value="NON-SPECIFIC SERINE_THREONINE PROTEIN KINASE"/>
    <property type="match status" value="1"/>
</dbReference>
<dbReference type="CDD" id="cd06899">
    <property type="entry name" value="lectin_legume_LecRK_Arcelin_ConA"/>
    <property type="match status" value="1"/>
</dbReference>
<dbReference type="PANTHER" id="PTHR32401">
    <property type="entry name" value="CONCANAVALIN A-LIKE LECTIN FAMILY PROTEIN"/>
    <property type="match status" value="1"/>
</dbReference>
<keyword evidence="6" id="KW-1185">Reference proteome</keyword>
<proteinExistence type="inferred from homology"/>
<dbReference type="InterPro" id="IPR013320">
    <property type="entry name" value="ConA-like_dom_sf"/>
</dbReference>
<dbReference type="GO" id="GO:0030246">
    <property type="term" value="F:carbohydrate binding"/>
    <property type="evidence" value="ECO:0007669"/>
    <property type="project" value="UniProtKB-KW"/>
</dbReference>
<dbReference type="Pfam" id="PF00139">
    <property type="entry name" value="Lectin_legB"/>
    <property type="match status" value="1"/>
</dbReference>
<dbReference type="AlphaFoldDB" id="A0A5J5BW90"/>
<accession>A0A5J5BW90</accession>
<dbReference type="EMBL" id="CM018033">
    <property type="protein sequence ID" value="KAA8545571.1"/>
    <property type="molecule type" value="Genomic_DNA"/>
</dbReference>
<evidence type="ECO:0000313" key="5">
    <source>
        <dbReference type="EMBL" id="KAA8545571.1"/>
    </source>
</evidence>
<dbReference type="Proteomes" id="UP000325577">
    <property type="component" value="Linkage Group LG10"/>
</dbReference>
<evidence type="ECO:0000259" key="4">
    <source>
        <dbReference type="Pfam" id="PF00139"/>
    </source>
</evidence>
<comment type="similarity">
    <text evidence="1">Belongs to the leguminous lectin family.</text>
</comment>
<feature type="compositionally biased region" description="Basic residues" evidence="3">
    <location>
        <begin position="19"/>
        <end position="32"/>
    </location>
</feature>
<dbReference type="SUPFAM" id="SSF49899">
    <property type="entry name" value="Concanavalin A-like lectins/glucanases"/>
    <property type="match status" value="1"/>
</dbReference>
<feature type="domain" description="Legume lectin" evidence="4">
    <location>
        <begin position="149"/>
        <end position="297"/>
    </location>
</feature>
<dbReference type="InterPro" id="IPR050258">
    <property type="entry name" value="Leguminous_Lectin"/>
</dbReference>
<protein>
    <recommendedName>
        <fullName evidence="4">Legume lectin domain-containing protein</fullName>
    </recommendedName>
</protein>
<keyword evidence="2" id="KW-0430">Lectin</keyword>
<name>A0A5J5BW90_9ASTE</name>
<dbReference type="OrthoDB" id="543442at2759"/>
<organism evidence="5 6">
    <name type="scientific">Nyssa sinensis</name>
    <dbReference type="NCBI Taxonomy" id="561372"/>
    <lineage>
        <taxon>Eukaryota</taxon>
        <taxon>Viridiplantae</taxon>
        <taxon>Streptophyta</taxon>
        <taxon>Embryophyta</taxon>
        <taxon>Tracheophyta</taxon>
        <taxon>Spermatophyta</taxon>
        <taxon>Magnoliopsida</taxon>
        <taxon>eudicotyledons</taxon>
        <taxon>Gunneridae</taxon>
        <taxon>Pentapetalae</taxon>
        <taxon>asterids</taxon>
        <taxon>Cornales</taxon>
        <taxon>Nyssaceae</taxon>
        <taxon>Nyssa</taxon>
    </lineage>
</organism>
<dbReference type="Gene3D" id="2.60.120.200">
    <property type="match status" value="1"/>
</dbReference>